<accession>A0A2H0N1M8</accession>
<dbReference type="InterPro" id="IPR010093">
    <property type="entry name" value="SinI_DNA-bd"/>
</dbReference>
<gene>
    <name evidence="2" type="ORF">COV62_02565</name>
</gene>
<evidence type="ECO:0000259" key="1">
    <source>
        <dbReference type="Pfam" id="PF12728"/>
    </source>
</evidence>
<evidence type="ECO:0000313" key="3">
    <source>
        <dbReference type="Proteomes" id="UP000231139"/>
    </source>
</evidence>
<comment type="caution">
    <text evidence="2">The sequence shown here is derived from an EMBL/GenBank/DDBJ whole genome shotgun (WGS) entry which is preliminary data.</text>
</comment>
<protein>
    <submittedName>
        <fullName evidence="2">AlpA family transcriptional regulator</fullName>
    </submittedName>
</protein>
<reference evidence="2 3" key="1">
    <citation type="submission" date="2017-09" db="EMBL/GenBank/DDBJ databases">
        <title>Depth-based differentiation of microbial function through sediment-hosted aquifers and enrichment of novel symbionts in the deep terrestrial subsurface.</title>
        <authorList>
            <person name="Probst A.J."/>
            <person name="Ladd B."/>
            <person name="Jarett J.K."/>
            <person name="Geller-Mcgrath D.E."/>
            <person name="Sieber C.M."/>
            <person name="Emerson J.B."/>
            <person name="Anantharaman K."/>
            <person name="Thomas B.C."/>
            <person name="Malmstrom R."/>
            <person name="Stieglmeier M."/>
            <person name="Klingl A."/>
            <person name="Woyke T."/>
            <person name="Ryan C.M."/>
            <person name="Banfield J.F."/>
        </authorList>
    </citation>
    <scope>NUCLEOTIDE SEQUENCE [LARGE SCALE GENOMIC DNA]</scope>
    <source>
        <strain evidence="2">CG11_big_fil_rev_8_21_14_0_20_35_11</strain>
    </source>
</reference>
<feature type="domain" description="Helix-turn-helix" evidence="1">
    <location>
        <begin position="4"/>
        <end position="54"/>
    </location>
</feature>
<dbReference type="InterPro" id="IPR041657">
    <property type="entry name" value="HTH_17"/>
</dbReference>
<dbReference type="SUPFAM" id="SSF46955">
    <property type="entry name" value="Putative DNA-binding domain"/>
    <property type="match status" value="1"/>
</dbReference>
<dbReference type="EMBL" id="PCWK01000058">
    <property type="protein sequence ID" value="PIR02015.1"/>
    <property type="molecule type" value="Genomic_DNA"/>
</dbReference>
<dbReference type="Pfam" id="PF12728">
    <property type="entry name" value="HTH_17"/>
    <property type="match status" value="1"/>
</dbReference>
<dbReference type="GO" id="GO:0003677">
    <property type="term" value="F:DNA binding"/>
    <property type="evidence" value="ECO:0007669"/>
    <property type="project" value="InterPro"/>
</dbReference>
<dbReference type="AlphaFoldDB" id="A0A2H0N1M8"/>
<organism evidence="2 3">
    <name type="scientific">Candidatus Nealsonbacteria bacterium CG11_big_fil_rev_8_21_14_0_20_35_11</name>
    <dbReference type="NCBI Taxonomy" id="1974713"/>
    <lineage>
        <taxon>Bacteria</taxon>
        <taxon>Candidatus Nealsoniibacteriota</taxon>
    </lineage>
</organism>
<proteinExistence type="predicted"/>
<name>A0A2H0N1M8_9BACT</name>
<evidence type="ECO:0000313" key="2">
    <source>
        <dbReference type="EMBL" id="PIR02015.1"/>
    </source>
</evidence>
<dbReference type="Gene3D" id="1.10.1660.10">
    <property type="match status" value="1"/>
</dbReference>
<dbReference type="InterPro" id="IPR009061">
    <property type="entry name" value="DNA-bd_dom_put_sf"/>
</dbReference>
<sequence>MNKLLTPKQVANKLGVSEFTIWRYIKAKKLKAIKLTERNFRIEEKDLIQFLKKHKTK</sequence>
<dbReference type="Proteomes" id="UP000231139">
    <property type="component" value="Unassembled WGS sequence"/>
</dbReference>
<dbReference type="NCBIfam" id="TIGR01764">
    <property type="entry name" value="excise"/>
    <property type="match status" value="1"/>
</dbReference>